<sequence length="126" mass="14133">MTTRIMTVEERLNDVATRTSSLEDRLTALDAQITEISGRSQTNTLQLTKLRERSDSLTMCPEGHSQQLATIITQSRAVDARLNGFEEQLNNRFTELLLEIRQGRQDGVPQQEVPMVGGIPSVVYCL</sequence>
<dbReference type="EMBL" id="OZ034813">
    <property type="protein sequence ID" value="CAL1354705.1"/>
    <property type="molecule type" value="Genomic_DNA"/>
</dbReference>
<evidence type="ECO:0000313" key="1">
    <source>
        <dbReference type="EMBL" id="CAL1354705.1"/>
    </source>
</evidence>
<reference evidence="1 2" key="1">
    <citation type="submission" date="2024-04" db="EMBL/GenBank/DDBJ databases">
        <authorList>
            <person name="Fracassetti M."/>
        </authorList>
    </citation>
    <scope>NUCLEOTIDE SEQUENCE [LARGE SCALE GENOMIC DNA]</scope>
</reference>
<dbReference type="Proteomes" id="UP001497516">
    <property type="component" value="Chromosome 1"/>
</dbReference>
<organism evidence="1 2">
    <name type="scientific">Linum trigynum</name>
    <dbReference type="NCBI Taxonomy" id="586398"/>
    <lineage>
        <taxon>Eukaryota</taxon>
        <taxon>Viridiplantae</taxon>
        <taxon>Streptophyta</taxon>
        <taxon>Embryophyta</taxon>
        <taxon>Tracheophyta</taxon>
        <taxon>Spermatophyta</taxon>
        <taxon>Magnoliopsida</taxon>
        <taxon>eudicotyledons</taxon>
        <taxon>Gunneridae</taxon>
        <taxon>Pentapetalae</taxon>
        <taxon>rosids</taxon>
        <taxon>fabids</taxon>
        <taxon>Malpighiales</taxon>
        <taxon>Linaceae</taxon>
        <taxon>Linum</taxon>
    </lineage>
</organism>
<keyword evidence="2" id="KW-1185">Reference proteome</keyword>
<dbReference type="AlphaFoldDB" id="A0AAV2CE48"/>
<evidence type="ECO:0000313" key="2">
    <source>
        <dbReference type="Proteomes" id="UP001497516"/>
    </source>
</evidence>
<protein>
    <submittedName>
        <fullName evidence="1">Uncharacterized protein</fullName>
    </submittedName>
</protein>
<dbReference type="Gene3D" id="1.20.1270.70">
    <property type="entry name" value="Designed single chain three-helix bundle"/>
    <property type="match status" value="1"/>
</dbReference>
<name>A0AAV2CE48_9ROSI</name>
<gene>
    <name evidence="1" type="ORF">LTRI10_LOCUS2502</name>
</gene>
<proteinExistence type="predicted"/>
<accession>A0AAV2CE48</accession>